<dbReference type="OrthoDB" id="10265389at2759"/>
<keyword evidence="1" id="KW-1133">Transmembrane helix</keyword>
<sequence length="431" mass="49089">MRLRAYASSLNRLTAERTLADVSMMIAHIISNNNYRLIIPGDVQKVAAEQTAFSSLPALYALDAWSRCPAPARYCLVEAAILPQDSPTYRLLEDYSAQSLKHYNRTLIHRGVCVAKCAPPAAASEHDALQYCVNRTLWEEHGLQAQVLSVGWCSSSSSKALTTEERVFGIICLILLAAALLATIYHIILVTCAKAEGNKYVLAFSLKKNWSILTYNRAKPRQDERMADFSCIEGLRVLAIQCVIFSHVLFVYIYSYVDNPQYIEKMYDSPVWQTNLNAPLWVQVFFSMSACLTAYTFLVYTEKRKSNWTMFFSSIFNRWIRLTPAAVFALLFTSTWFPRLGSGPQWGLLVEREAQDCRQRWWYHALYIHNHLPLGKFCMGHTWYLAADMQLHVIGILLLLTFYRYPPRSAARAGGLVGVFGRRACACRLLR</sequence>
<dbReference type="Proteomes" id="UP000299102">
    <property type="component" value="Unassembled WGS sequence"/>
</dbReference>
<evidence type="ECO:0000256" key="1">
    <source>
        <dbReference type="SAM" id="Phobius"/>
    </source>
</evidence>
<feature type="transmembrane region" description="Helical" evidence="1">
    <location>
        <begin position="280"/>
        <end position="298"/>
    </location>
</feature>
<dbReference type="Pfam" id="PF01757">
    <property type="entry name" value="Acyl_transf_3"/>
    <property type="match status" value="1"/>
</dbReference>
<accession>A0A4C1XXH3</accession>
<dbReference type="PANTHER" id="PTHR11161:SF22">
    <property type="entry name" value="ACYLTRANSFERASE 3 DOMAIN-CONTAINING PROTEIN-RELATED"/>
    <property type="match status" value="1"/>
</dbReference>
<evidence type="ECO:0000313" key="3">
    <source>
        <dbReference type="EMBL" id="GBP67870.1"/>
    </source>
</evidence>
<evidence type="ECO:0000313" key="4">
    <source>
        <dbReference type="Proteomes" id="UP000299102"/>
    </source>
</evidence>
<dbReference type="InterPro" id="IPR002656">
    <property type="entry name" value="Acyl_transf_3_dom"/>
</dbReference>
<dbReference type="InterPro" id="IPR052728">
    <property type="entry name" value="O2_lipid_transport_reg"/>
</dbReference>
<keyword evidence="1" id="KW-0472">Membrane</keyword>
<name>A0A4C1XXH3_EUMVA</name>
<dbReference type="AlphaFoldDB" id="A0A4C1XXH3"/>
<dbReference type="EMBL" id="BGZK01000994">
    <property type="protein sequence ID" value="GBP67870.1"/>
    <property type="molecule type" value="Genomic_DNA"/>
</dbReference>
<feature type="domain" description="Acyltransferase 3" evidence="2">
    <location>
        <begin position="231"/>
        <end position="419"/>
    </location>
</feature>
<keyword evidence="1" id="KW-0812">Transmembrane</keyword>
<keyword evidence="4" id="KW-1185">Reference proteome</keyword>
<proteinExistence type="predicted"/>
<dbReference type="GO" id="GO:0016747">
    <property type="term" value="F:acyltransferase activity, transferring groups other than amino-acyl groups"/>
    <property type="evidence" value="ECO:0007669"/>
    <property type="project" value="InterPro"/>
</dbReference>
<feature type="transmembrane region" description="Helical" evidence="1">
    <location>
        <begin position="319"/>
        <end position="337"/>
    </location>
</feature>
<comment type="caution">
    <text evidence="3">The sequence shown here is derived from an EMBL/GenBank/DDBJ whole genome shotgun (WGS) entry which is preliminary data.</text>
</comment>
<organism evidence="3 4">
    <name type="scientific">Eumeta variegata</name>
    <name type="common">Bagworm moth</name>
    <name type="synonym">Eumeta japonica</name>
    <dbReference type="NCBI Taxonomy" id="151549"/>
    <lineage>
        <taxon>Eukaryota</taxon>
        <taxon>Metazoa</taxon>
        <taxon>Ecdysozoa</taxon>
        <taxon>Arthropoda</taxon>
        <taxon>Hexapoda</taxon>
        <taxon>Insecta</taxon>
        <taxon>Pterygota</taxon>
        <taxon>Neoptera</taxon>
        <taxon>Endopterygota</taxon>
        <taxon>Lepidoptera</taxon>
        <taxon>Glossata</taxon>
        <taxon>Ditrysia</taxon>
        <taxon>Tineoidea</taxon>
        <taxon>Psychidae</taxon>
        <taxon>Oiketicinae</taxon>
        <taxon>Eumeta</taxon>
    </lineage>
</organism>
<protein>
    <submittedName>
        <fullName evidence="3">Nose resistant to fluoxetine protein 6</fullName>
    </submittedName>
</protein>
<feature type="transmembrane region" description="Helical" evidence="1">
    <location>
        <begin position="237"/>
        <end position="257"/>
    </location>
</feature>
<feature type="transmembrane region" description="Helical" evidence="1">
    <location>
        <begin position="383"/>
        <end position="403"/>
    </location>
</feature>
<evidence type="ECO:0000259" key="2">
    <source>
        <dbReference type="Pfam" id="PF01757"/>
    </source>
</evidence>
<dbReference type="PANTHER" id="PTHR11161">
    <property type="entry name" value="O-ACYLTRANSFERASE"/>
    <property type="match status" value="1"/>
</dbReference>
<feature type="transmembrane region" description="Helical" evidence="1">
    <location>
        <begin position="167"/>
        <end position="188"/>
    </location>
</feature>
<gene>
    <name evidence="3" type="primary">nrf-6</name>
    <name evidence="3" type="ORF">EVAR_86696_1</name>
</gene>
<reference evidence="3 4" key="1">
    <citation type="journal article" date="2019" name="Commun. Biol.">
        <title>The bagworm genome reveals a unique fibroin gene that provides high tensile strength.</title>
        <authorList>
            <person name="Kono N."/>
            <person name="Nakamura H."/>
            <person name="Ohtoshi R."/>
            <person name="Tomita M."/>
            <person name="Numata K."/>
            <person name="Arakawa K."/>
        </authorList>
    </citation>
    <scope>NUCLEOTIDE SEQUENCE [LARGE SCALE GENOMIC DNA]</scope>
</reference>